<dbReference type="EMBL" id="JH687850">
    <property type="protein sequence ID" value="EJD36929.1"/>
    <property type="molecule type" value="Genomic_DNA"/>
</dbReference>
<gene>
    <name evidence="1" type="ORF">AURDEDRAFT_116972</name>
</gene>
<proteinExistence type="predicted"/>
<dbReference type="KEGG" id="adl:AURDEDRAFT_116972"/>
<evidence type="ECO:0000313" key="2">
    <source>
        <dbReference type="Proteomes" id="UP000006514"/>
    </source>
</evidence>
<accession>J0DA13</accession>
<reference evidence="2" key="1">
    <citation type="journal article" date="2012" name="Science">
        <title>The Paleozoic origin of enzymatic lignin decomposition reconstructed from 31 fungal genomes.</title>
        <authorList>
            <person name="Floudas D."/>
            <person name="Binder M."/>
            <person name="Riley R."/>
            <person name="Barry K."/>
            <person name="Blanchette R.A."/>
            <person name="Henrissat B."/>
            <person name="Martinez A.T."/>
            <person name="Otillar R."/>
            <person name="Spatafora J.W."/>
            <person name="Yadav J.S."/>
            <person name="Aerts A."/>
            <person name="Benoit I."/>
            <person name="Boyd A."/>
            <person name="Carlson A."/>
            <person name="Copeland A."/>
            <person name="Coutinho P.M."/>
            <person name="de Vries R.P."/>
            <person name="Ferreira P."/>
            <person name="Findley K."/>
            <person name="Foster B."/>
            <person name="Gaskell J."/>
            <person name="Glotzer D."/>
            <person name="Gorecki P."/>
            <person name="Heitman J."/>
            <person name="Hesse C."/>
            <person name="Hori C."/>
            <person name="Igarashi K."/>
            <person name="Jurgens J.A."/>
            <person name="Kallen N."/>
            <person name="Kersten P."/>
            <person name="Kohler A."/>
            <person name="Kuees U."/>
            <person name="Kumar T.K.A."/>
            <person name="Kuo A."/>
            <person name="LaButti K."/>
            <person name="Larrondo L.F."/>
            <person name="Lindquist E."/>
            <person name="Ling A."/>
            <person name="Lombard V."/>
            <person name="Lucas S."/>
            <person name="Lundell T."/>
            <person name="Martin R."/>
            <person name="McLaughlin D.J."/>
            <person name="Morgenstern I."/>
            <person name="Morin E."/>
            <person name="Murat C."/>
            <person name="Nagy L.G."/>
            <person name="Nolan M."/>
            <person name="Ohm R.A."/>
            <person name="Patyshakuliyeva A."/>
            <person name="Rokas A."/>
            <person name="Ruiz-Duenas F.J."/>
            <person name="Sabat G."/>
            <person name="Salamov A."/>
            <person name="Samejima M."/>
            <person name="Schmutz J."/>
            <person name="Slot J.C."/>
            <person name="St John F."/>
            <person name="Stenlid J."/>
            <person name="Sun H."/>
            <person name="Sun S."/>
            <person name="Syed K."/>
            <person name="Tsang A."/>
            <person name="Wiebenga A."/>
            <person name="Young D."/>
            <person name="Pisabarro A."/>
            <person name="Eastwood D.C."/>
            <person name="Martin F."/>
            <person name="Cullen D."/>
            <person name="Grigoriev I.V."/>
            <person name="Hibbett D.S."/>
        </authorList>
    </citation>
    <scope>NUCLEOTIDE SEQUENCE [LARGE SCALE GENOMIC DNA]</scope>
    <source>
        <strain evidence="2">TFB10046</strain>
    </source>
</reference>
<name>J0DA13_AURST</name>
<dbReference type="AlphaFoldDB" id="J0DA13"/>
<dbReference type="OrthoDB" id="3006153at2759"/>
<sequence length="164" mass="17801">MTTPNSGPPAGWHSRATLIPADSVQPSKEDFALAVVCSAMGRPFHLLLALFAPDRAIDARGRALQLDPADYAAFLALMPAESTHWRVHSAVTCRPGYSIITPTSESGVYNWNLRSRELDGGGELPEHVWTLIKEAHEKGLDDDGGVQESESKANVMAVRNILQL</sequence>
<evidence type="ECO:0000313" key="1">
    <source>
        <dbReference type="EMBL" id="EJD36929.1"/>
    </source>
</evidence>
<dbReference type="Proteomes" id="UP000006514">
    <property type="component" value="Unassembled WGS sequence"/>
</dbReference>
<organism evidence="1 2">
    <name type="scientific">Auricularia subglabra (strain TFB-10046 / SS5)</name>
    <name type="common">White-rot fungus</name>
    <name type="synonym">Auricularia delicata (strain TFB10046)</name>
    <dbReference type="NCBI Taxonomy" id="717982"/>
    <lineage>
        <taxon>Eukaryota</taxon>
        <taxon>Fungi</taxon>
        <taxon>Dikarya</taxon>
        <taxon>Basidiomycota</taxon>
        <taxon>Agaricomycotina</taxon>
        <taxon>Agaricomycetes</taxon>
        <taxon>Auriculariales</taxon>
        <taxon>Auriculariaceae</taxon>
        <taxon>Auricularia</taxon>
    </lineage>
</organism>
<protein>
    <submittedName>
        <fullName evidence="1">Uncharacterized protein</fullName>
    </submittedName>
</protein>
<keyword evidence="2" id="KW-1185">Reference proteome</keyword>
<dbReference type="eggNOG" id="ENOG502SSUA">
    <property type="taxonomic scope" value="Eukaryota"/>
</dbReference>
<dbReference type="InParanoid" id="J0DA13"/>